<accession>A0AAU8GE47</accession>
<name>A0AAU8GE47_9CAUD</name>
<gene>
    <name evidence="1" type="ORF">NDDWPVAN_CDS0137</name>
</gene>
<protein>
    <submittedName>
        <fullName evidence="1">Uncharacterized protein</fullName>
    </submittedName>
</protein>
<sequence length="39" mass="4498">MIIIAYPAHVASVFTNLYKSHSDELPAIHLPTWRPRPVR</sequence>
<reference evidence="1" key="1">
    <citation type="submission" date="2024-05" db="EMBL/GenBank/DDBJ databases">
        <authorList>
            <person name="Mugo M.M."/>
            <person name="Musyoki A.M."/>
            <person name="Makumi A.M."/>
            <person name="Mutai I."/>
            <person name="Drechsel O."/>
            <person name="Kering K.K."/>
            <person name="Muturi P."/>
            <person name="Mbae C.K."/>
            <person name="Kariuki S.M."/>
        </authorList>
    </citation>
    <scope>NUCLEOTIDE SEQUENCE</scope>
</reference>
<evidence type="ECO:0000313" key="1">
    <source>
        <dbReference type="EMBL" id="XCH40263.1"/>
    </source>
</evidence>
<dbReference type="EMBL" id="PP856721">
    <property type="protein sequence ID" value="XCH40263.1"/>
    <property type="molecule type" value="Genomic_DNA"/>
</dbReference>
<organism evidence="1">
    <name type="scientific">Salmonella phage vB_SEnST11_KE22</name>
    <dbReference type="NCBI Taxonomy" id="3161173"/>
    <lineage>
        <taxon>Viruses</taxon>
        <taxon>Duplodnaviria</taxon>
        <taxon>Heunggongvirae</taxon>
        <taxon>Uroviricota</taxon>
        <taxon>Caudoviricetes</taxon>
        <taxon>Vequintavirinae</taxon>
        <taxon>Seunavirus</taxon>
    </lineage>
</organism>
<proteinExistence type="predicted"/>